<dbReference type="Proteomes" id="UP000016057">
    <property type="component" value="Unassembled WGS sequence"/>
</dbReference>
<accession>K8ZKJ7</accession>
<sequence>MSTYFSFKKAEEEQVKATLALDQYPDVTYTYEKKEVPLGKIEGKTYIAITRILDKAKQKDGFYIRDQERNQSLYVRPWNEWRKERQVKGETSLQ</sequence>
<organism evidence="1 2">
    <name type="scientific">Catellicoccus marimammalium M35/04/3</name>
    <dbReference type="NCBI Taxonomy" id="1234409"/>
    <lineage>
        <taxon>Bacteria</taxon>
        <taxon>Bacillati</taxon>
        <taxon>Bacillota</taxon>
        <taxon>Bacilli</taxon>
        <taxon>Lactobacillales</taxon>
        <taxon>Enterococcaceae</taxon>
        <taxon>Catellicoccus</taxon>
    </lineage>
</organism>
<dbReference type="AlphaFoldDB" id="K8ZKJ7"/>
<name>K8ZKJ7_9ENTE</name>
<protein>
    <submittedName>
        <fullName evidence="1">Uncharacterized protein</fullName>
    </submittedName>
</protein>
<keyword evidence="2" id="KW-1185">Reference proteome</keyword>
<comment type="caution">
    <text evidence="1">The sequence shown here is derived from an EMBL/GenBank/DDBJ whole genome shotgun (WGS) entry which is preliminary data.</text>
</comment>
<evidence type="ECO:0000313" key="2">
    <source>
        <dbReference type="Proteomes" id="UP000016057"/>
    </source>
</evidence>
<proteinExistence type="predicted"/>
<dbReference type="STRING" id="1234409.C683_1084"/>
<dbReference type="EMBL" id="AMYT01000021">
    <property type="protein sequence ID" value="EKU27088.1"/>
    <property type="molecule type" value="Genomic_DNA"/>
</dbReference>
<evidence type="ECO:0000313" key="1">
    <source>
        <dbReference type="EMBL" id="EKU27088.1"/>
    </source>
</evidence>
<reference evidence="1 2" key="1">
    <citation type="journal article" date="2013" name="Genome Announc.">
        <title>Draft Genome Sequence of Catellicoccus marimammalium, a Novel Species Commonly Found in Gull Feces.</title>
        <authorList>
            <person name="Weigand M.R."/>
            <person name="Ryu H."/>
            <person name="Bozcek L."/>
            <person name="Konstantinidis K.T."/>
            <person name="Santo Domingo J.W."/>
        </authorList>
    </citation>
    <scope>NUCLEOTIDE SEQUENCE [LARGE SCALE GENOMIC DNA]</scope>
    <source>
        <strain evidence="1 2">M35/04/3</strain>
    </source>
</reference>
<gene>
    <name evidence="1" type="ORF">C683_1084</name>
</gene>